<sequence>MKVAYFDAFAGISGDMVLGALLDVGVPVDYLQGELAKLPLTNYELKAKEVERGSIKATKVSVKAEEKGIVRTWPNVKSIIESSELADDIRETAKNIFLRLAEAESKIHRKSVDKVHFHEVGAIDSIVDVVGAVIGIAYLEVEKVHASEIATGMGVVKTAHGMLPIPAPATLEILKDVPVYSGNISRELTTPTGAAIIKNYASSYGPLPPVQVEKIGYGAGSEELDIPNVLRLMVGHEVEKKTKAAKENSSSSKLTSMT</sequence>
<name>A0A0F9SSF7_9ZZZZ</name>
<keyword evidence="1" id="KW-0533">Nickel</keyword>
<dbReference type="InterPro" id="IPR002822">
    <property type="entry name" value="Ni_insertion"/>
</dbReference>
<protein>
    <recommendedName>
        <fullName evidence="3">LarC family nickel insertion protein</fullName>
    </recommendedName>
</protein>
<dbReference type="PANTHER" id="PTHR36566:SF1">
    <property type="entry name" value="PYRIDINIUM-3,5-BISTHIOCARBOXYLIC ACID MONONUCLEOTIDE NICKEL INSERTION PROTEIN"/>
    <property type="match status" value="1"/>
</dbReference>
<reference evidence="2" key="1">
    <citation type="journal article" date="2015" name="Nature">
        <title>Complex archaea that bridge the gap between prokaryotes and eukaryotes.</title>
        <authorList>
            <person name="Spang A."/>
            <person name="Saw J.H."/>
            <person name="Jorgensen S.L."/>
            <person name="Zaremba-Niedzwiedzka K."/>
            <person name="Martijn J."/>
            <person name="Lind A.E."/>
            <person name="van Eijk R."/>
            <person name="Schleper C."/>
            <person name="Guy L."/>
            <person name="Ettema T.J."/>
        </authorList>
    </citation>
    <scope>NUCLEOTIDE SEQUENCE</scope>
</reference>
<accession>A0A0F9SSF7</accession>
<evidence type="ECO:0008006" key="3">
    <source>
        <dbReference type="Google" id="ProtNLM"/>
    </source>
</evidence>
<dbReference type="AlphaFoldDB" id="A0A0F9SSF7"/>
<comment type="caution">
    <text evidence="2">The sequence shown here is derived from an EMBL/GenBank/DDBJ whole genome shotgun (WGS) entry which is preliminary data.</text>
</comment>
<organism evidence="2">
    <name type="scientific">marine sediment metagenome</name>
    <dbReference type="NCBI Taxonomy" id="412755"/>
    <lineage>
        <taxon>unclassified sequences</taxon>
        <taxon>metagenomes</taxon>
        <taxon>ecological metagenomes</taxon>
    </lineage>
</organism>
<evidence type="ECO:0000256" key="1">
    <source>
        <dbReference type="ARBA" id="ARBA00022596"/>
    </source>
</evidence>
<dbReference type="PANTHER" id="PTHR36566">
    <property type="entry name" value="NICKEL INSERTION PROTEIN-RELATED"/>
    <property type="match status" value="1"/>
</dbReference>
<dbReference type="NCBIfam" id="TIGR00299">
    <property type="entry name" value="nickel pincer cofactor biosynthesis protein LarC"/>
    <property type="match status" value="1"/>
</dbReference>
<evidence type="ECO:0000313" key="2">
    <source>
        <dbReference type="EMBL" id="KKN32138.1"/>
    </source>
</evidence>
<dbReference type="Pfam" id="PF01969">
    <property type="entry name" value="Ni_insertion"/>
    <property type="match status" value="1"/>
</dbReference>
<proteinExistence type="predicted"/>
<gene>
    <name evidence="2" type="ORF">LCGC14_0816830</name>
</gene>
<dbReference type="EMBL" id="LAZR01002274">
    <property type="protein sequence ID" value="KKN32138.1"/>
    <property type="molecule type" value="Genomic_DNA"/>
</dbReference>